<feature type="domain" description="MoaB/Mog" evidence="7">
    <location>
        <begin position="183"/>
        <end position="326"/>
    </location>
</feature>
<comment type="function">
    <text evidence="1 6">Catalyzes the insertion of molybdate into adenylated molybdopterin with the concomitant release of AMP.</text>
</comment>
<dbReference type="Gene3D" id="2.40.340.10">
    <property type="entry name" value="MoeA, C-terminal, domain IV"/>
    <property type="match status" value="1"/>
</dbReference>
<dbReference type="Gene3D" id="3.40.980.10">
    <property type="entry name" value="MoaB/Mog-like domain"/>
    <property type="match status" value="1"/>
</dbReference>
<dbReference type="InterPro" id="IPR038987">
    <property type="entry name" value="MoeA-like"/>
</dbReference>
<dbReference type="PANTHER" id="PTHR10192">
    <property type="entry name" value="MOLYBDOPTERIN BIOSYNTHESIS PROTEIN"/>
    <property type="match status" value="1"/>
</dbReference>
<dbReference type="InterPro" id="IPR005111">
    <property type="entry name" value="MoeA_C_domain_IV"/>
</dbReference>
<gene>
    <name evidence="8" type="primary">glp</name>
    <name evidence="8" type="ORF">V5E97_20595</name>
</gene>
<evidence type="ECO:0000256" key="6">
    <source>
        <dbReference type="RuleBase" id="RU365090"/>
    </source>
</evidence>
<dbReference type="Pfam" id="PF03453">
    <property type="entry name" value="MoeA_N"/>
    <property type="match status" value="1"/>
</dbReference>
<dbReference type="GO" id="GO:0046872">
    <property type="term" value="F:metal ion binding"/>
    <property type="evidence" value="ECO:0007669"/>
    <property type="project" value="UniProtKB-UniRule"/>
</dbReference>
<organism evidence="8">
    <name type="scientific">Singulisphaera sp. Ch08</name>
    <dbReference type="NCBI Taxonomy" id="3120278"/>
    <lineage>
        <taxon>Bacteria</taxon>
        <taxon>Pseudomonadati</taxon>
        <taxon>Planctomycetota</taxon>
        <taxon>Planctomycetia</taxon>
        <taxon>Isosphaerales</taxon>
        <taxon>Isosphaeraceae</taxon>
        <taxon>Singulisphaera</taxon>
    </lineage>
</organism>
<reference evidence="8" key="1">
    <citation type="submission" date="2024-05" db="EMBL/GenBank/DDBJ databases">
        <title>Planctomycetes of the genus Singulisphaera possess chitinolytic capabilities.</title>
        <authorList>
            <person name="Ivanova A."/>
        </authorList>
    </citation>
    <scope>NUCLEOTIDE SEQUENCE</scope>
    <source>
        <strain evidence="8">Ch08T</strain>
    </source>
</reference>
<protein>
    <recommendedName>
        <fullName evidence="6">Molybdopterin molybdenumtransferase</fullName>
        <ecNumber evidence="6">2.10.1.1</ecNumber>
    </recommendedName>
</protein>
<dbReference type="PROSITE" id="PS01079">
    <property type="entry name" value="MOCF_BIOSYNTHESIS_2"/>
    <property type="match status" value="1"/>
</dbReference>
<dbReference type="NCBIfam" id="TIGR00177">
    <property type="entry name" value="molyb_syn"/>
    <property type="match status" value="1"/>
</dbReference>
<keyword evidence="6" id="KW-0808">Transferase</keyword>
<evidence type="ECO:0000256" key="5">
    <source>
        <dbReference type="ARBA" id="ARBA00047317"/>
    </source>
</evidence>
<dbReference type="InterPro" id="IPR005110">
    <property type="entry name" value="MoeA_linker/N"/>
</dbReference>
<dbReference type="AlphaFoldDB" id="A0AAU7C671"/>
<comment type="similarity">
    <text evidence="3 6">Belongs to the MoeA family.</text>
</comment>
<name>A0AAU7C671_9BACT</name>
<comment type="catalytic activity">
    <reaction evidence="5">
        <text>adenylyl-molybdopterin + molybdate = Mo-molybdopterin + AMP + H(+)</text>
        <dbReference type="Rhea" id="RHEA:35047"/>
        <dbReference type="ChEBI" id="CHEBI:15378"/>
        <dbReference type="ChEBI" id="CHEBI:36264"/>
        <dbReference type="ChEBI" id="CHEBI:62727"/>
        <dbReference type="ChEBI" id="CHEBI:71302"/>
        <dbReference type="ChEBI" id="CHEBI:456215"/>
        <dbReference type="EC" id="2.10.1.1"/>
    </reaction>
</comment>
<dbReference type="InterPro" id="IPR036688">
    <property type="entry name" value="MoeA_C_domain_IV_sf"/>
</dbReference>
<accession>A0AAU7C671</accession>
<sequence>MGTVVDRLLTVDEALRAVRERAVLLEPRSCLLAEAFGCCLAEDVTADLDLPPFDKALVDGYAVRSSDLSAGEVRLVVGEEIVAGRTPTRALAPGEAAAIMTGAPLPPDADAVVMVEKTRRDGPDVIIEDGRVRSGQNRLIRGREMRAGDVVLRKGLPLNAPRLGLLASVGRSEVLVFPRPRVAVVPTGDELVEPDVVPGPGQIRNSNAVMLQALAGTAGAEVCSFPIAPDELAKLHSTLERGLSFDVLTITGGVSAGNRDLVPEVLQSLGVTRVFHKVRVKPGKPLWFGVGPPRGDAPGTLVFGLPGNPVSGIIGFLLFVRPALLALSSQKQSVPIVSRRRLARSFIHSSDRPTYYPSRLSPDSAEAEAAIEPLDWAGSADLRTVAQADGFAVFPAGDRHYQAGEVVEFLHLG</sequence>
<evidence type="ECO:0000256" key="4">
    <source>
        <dbReference type="ARBA" id="ARBA00023150"/>
    </source>
</evidence>
<dbReference type="InterPro" id="IPR036425">
    <property type="entry name" value="MoaB/Mog-like_dom_sf"/>
</dbReference>
<dbReference type="GO" id="GO:0006777">
    <property type="term" value="P:Mo-molybdopterin cofactor biosynthetic process"/>
    <property type="evidence" value="ECO:0007669"/>
    <property type="project" value="UniProtKB-UniRule"/>
</dbReference>
<dbReference type="SUPFAM" id="SSF63867">
    <property type="entry name" value="MoeA C-terminal domain-like"/>
    <property type="match status" value="1"/>
</dbReference>
<dbReference type="InterPro" id="IPR001453">
    <property type="entry name" value="MoaB/Mog_dom"/>
</dbReference>
<keyword evidence="6" id="KW-0500">Molybdenum</keyword>
<dbReference type="Gene3D" id="3.90.105.10">
    <property type="entry name" value="Molybdopterin biosynthesis moea protein, domain 2"/>
    <property type="match status" value="1"/>
</dbReference>
<dbReference type="EC" id="2.10.1.1" evidence="6"/>
<dbReference type="RefSeq" id="WP_406693427.1">
    <property type="nucleotide sequence ID" value="NZ_CP155447.1"/>
</dbReference>
<dbReference type="CDD" id="cd00887">
    <property type="entry name" value="MoeA"/>
    <property type="match status" value="1"/>
</dbReference>
<evidence type="ECO:0000313" key="8">
    <source>
        <dbReference type="EMBL" id="XBH00756.1"/>
    </source>
</evidence>
<evidence type="ECO:0000256" key="1">
    <source>
        <dbReference type="ARBA" id="ARBA00002901"/>
    </source>
</evidence>
<keyword evidence="6" id="KW-0460">Magnesium</keyword>
<evidence type="ECO:0000256" key="2">
    <source>
        <dbReference type="ARBA" id="ARBA00005046"/>
    </source>
</evidence>
<dbReference type="EMBL" id="CP155447">
    <property type="protein sequence ID" value="XBH00756.1"/>
    <property type="molecule type" value="Genomic_DNA"/>
</dbReference>
<dbReference type="InterPro" id="IPR036135">
    <property type="entry name" value="MoeA_linker/N_sf"/>
</dbReference>
<evidence type="ECO:0000259" key="7">
    <source>
        <dbReference type="SMART" id="SM00852"/>
    </source>
</evidence>
<dbReference type="Gene3D" id="2.170.190.11">
    <property type="entry name" value="Molybdopterin biosynthesis moea protein, domain 3"/>
    <property type="match status" value="1"/>
</dbReference>
<keyword evidence="4 6" id="KW-0501">Molybdenum cofactor biosynthesis</keyword>
<comment type="cofactor">
    <cofactor evidence="6">
        <name>Mg(2+)</name>
        <dbReference type="ChEBI" id="CHEBI:18420"/>
    </cofactor>
</comment>
<dbReference type="SUPFAM" id="SSF63882">
    <property type="entry name" value="MoeA N-terminal region -like"/>
    <property type="match status" value="1"/>
</dbReference>
<dbReference type="GO" id="GO:0005829">
    <property type="term" value="C:cytosol"/>
    <property type="evidence" value="ECO:0007669"/>
    <property type="project" value="TreeGrafter"/>
</dbReference>
<dbReference type="GO" id="GO:0061599">
    <property type="term" value="F:molybdopterin molybdotransferase activity"/>
    <property type="evidence" value="ECO:0007669"/>
    <property type="project" value="UniProtKB-UniRule"/>
</dbReference>
<proteinExistence type="inferred from homology"/>
<keyword evidence="6" id="KW-0479">Metal-binding</keyword>
<dbReference type="InterPro" id="IPR008284">
    <property type="entry name" value="MoCF_biosynth_CS"/>
</dbReference>
<dbReference type="SUPFAM" id="SSF53218">
    <property type="entry name" value="Molybdenum cofactor biosynthesis proteins"/>
    <property type="match status" value="1"/>
</dbReference>
<evidence type="ECO:0000256" key="3">
    <source>
        <dbReference type="ARBA" id="ARBA00010763"/>
    </source>
</evidence>
<dbReference type="PANTHER" id="PTHR10192:SF5">
    <property type="entry name" value="GEPHYRIN"/>
    <property type="match status" value="1"/>
</dbReference>
<comment type="pathway">
    <text evidence="2 6">Cofactor biosynthesis; molybdopterin biosynthesis.</text>
</comment>
<dbReference type="Pfam" id="PF00994">
    <property type="entry name" value="MoCF_biosynth"/>
    <property type="match status" value="1"/>
</dbReference>
<dbReference type="Pfam" id="PF03454">
    <property type="entry name" value="MoeA_C"/>
    <property type="match status" value="1"/>
</dbReference>
<dbReference type="SMART" id="SM00852">
    <property type="entry name" value="MoCF_biosynth"/>
    <property type="match status" value="1"/>
</dbReference>
<dbReference type="NCBIfam" id="NF045515">
    <property type="entry name" value="Glp_gephyrin"/>
    <property type="match status" value="1"/>
</dbReference>